<keyword evidence="14" id="KW-1185">Reference proteome</keyword>
<keyword evidence="8" id="KW-1133">Transmembrane helix</keyword>
<evidence type="ECO:0000256" key="1">
    <source>
        <dbReference type="ARBA" id="ARBA00004434"/>
    </source>
</evidence>
<comment type="subcellular location">
    <subcellularLocation>
        <location evidence="1">Mitochondrion inner membrane</location>
        <topology evidence="1">Single-pass membrane protein</topology>
    </subcellularLocation>
</comment>
<dbReference type="PANTHER" id="PTHR35268:SF1">
    <property type="entry name" value="UBIQUINOL-CYTOCHROME-C REDUCTASE COMPLEX ASSEMBLY FACTOR 4"/>
    <property type="match status" value="1"/>
</dbReference>
<evidence type="ECO:0000256" key="3">
    <source>
        <dbReference type="ARBA" id="ARBA00022660"/>
    </source>
</evidence>
<evidence type="ECO:0000313" key="14">
    <source>
        <dbReference type="Proteomes" id="UP000823872"/>
    </source>
</evidence>
<keyword evidence="2" id="KW-0813">Transport</keyword>
<comment type="similarity">
    <text evidence="11">Belongs to the UQCC4 family.</text>
</comment>
<gene>
    <name evidence="13" type="primary">C16orf91</name>
</gene>
<dbReference type="PRINTS" id="PR02042">
    <property type="entry name" value="CCSMST1"/>
</dbReference>
<dbReference type="Pfam" id="PF15013">
    <property type="entry name" value="CCSMST1"/>
    <property type="match status" value="1"/>
</dbReference>
<proteinExistence type="inferred from homology"/>
<name>A0ABI7WFR1_FELCA</name>
<keyword evidence="7" id="KW-0249">Electron transport</keyword>
<reference evidence="13" key="3">
    <citation type="submission" date="2025-09" db="UniProtKB">
        <authorList>
            <consortium name="Ensembl"/>
        </authorList>
    </citation>
    <scope>IDENTIFICATION</scope>
    <source>
        <strain evidence="13">breed Abyssinian</strain>
    </source>
</reference>
<dbReference type="InterPro" id="IPR023248">
    <property type="entry name" value="UQCC4_vert"/>
</dbReference>
<feature type="region of interest" description="Disordered" evidence="12">
    <location>
        <begin position="21"/>
        <end position="70"/>
    </location>
</feature>
<keyword evidence="3" id="KW-0679">Respiratory chain</keyword>
<feature type="region of interest" description="Disordered" evidence="12">
    <location>
        <begin position="112"/>
        <end position="168"/>
    </location>
</feature>
<reference evidence="13" key="2">
    <citation type="submission" date="2025-08" db="UniProtKB">
        <authorList>
            <consortium name="Ensembl"/>
        </authorList>
    </citation>
    <scope>IDENTIFICATION</scope>
    <source>
        <strain evidence="13">breed Abyssinian</strain>
    </source>
</reference>
<protein>
    <recommendedName>
        <fullName evidence="15">Protein CCSMST1</fullName>
    </recommendedName>
</protein>
<dbReference type="InterPro" id="IPR029160">
    <property type="entry name" value="UQCC4"/>
</dbReference>
<dbReference type="PANTHER" id="PTHR35268">
    <property type="entry name" value="PROTEIN CCSMST1"/>
    <property type="match status" value="1"/>
</dbReference>
<dbReference type="GeneTree" id="ENSGT00510000049652"/>
<evidence type="ECO:0000256" key="9">
    <source>
        <dbReference type="ARBA" id="ARBA00023128"/>
    </source>
</evidence>
<dbReference type="Ensembl" id="ENSFCTT00005013021.1">
    <property type="protein sequence ID" value="ENSFCTP00005008422.1"/>
    <property type="gene ID" value="ENSFCTG00005004786.1"/>
</dbReference>
<organism evidence="13 14">
    <name type="scientific">Felis catus</name>
    <name type="common">Cat</name>
    <name type="synonym">Felis silvestris catus</name>
    <dbReference type="NCBI Taxonomy" id="9685"/>
    <lineage>
        <taxon>Eukaryota</taxon>
        <taxon>Metazoa</taxon>
        <taxon>Chordata</taxon>
        <taxon>Craniata</taxon>
        <taxon>Vertebrata</taxon>
        <taxon>Euteleostomi</taxon>
        <taxon>Mammalia</taxon>
        <taxon>Eutheria</taxon>
        <taxon>Laurasiatheria</taxon>
        <taxon>Carnivora</taxon>
        <taxon>Feliformia</taxon>
        <taxon>Felidae</taxon>
        <taxon>Felinae</taxon>
        <taxon>Felis</taxon>
    </lineage>
</organism>
<evidence type="ECO:0000256" key="8">
    <source>
        <dbReference type="ARBA" id="ARBA00022989"/>
    </source>
</evidence>
<sequence>MSRVWRAPATGAVRALRFVRGASRHLQPPPGVRAQGQPAAEAEEEDDPNRPIQFSSSKASPSRWKVQHSLGGEQQRPWWRVLPFSLSLMALVAWCFFRQETSTDRWLKQVLGEEEPEPGDRSREPGAPTVHQSEGLGTAGHTDPREGRAECPQNGTGSSPDTCCPTDTPPRRCSFRPVERVLVALCTVGFGMCLSPTRSCFQSNSGDTGSPA</sequence>
<evidence type="ECO:0000256" key="5">
    <source>
        <dbReference type="ARBA" id="ARBA00022729"/>
    </source>
</evidence>
<evidence type="ECO:0008006" key="15">
    <source>
        <dbReference type="Google" id="ProtNLM"/>
    </source>
</evidence>
<reference evidence="13 14" key="1">
    <citation type="submission" date="2021-02" db="EMBL/GenBank/DDBJ databases">
        <title>Safari Cat Assemblies.</title>
        <authorList>
            <person name="Bredemeyer K.R."/>
            <person name="Murphy W.J."/>
        </authorList>
    </citation>
    <scope>NUCLEOTIDE SEQUENCE [LARGE SCALE GENOMIC DNA]</scope>
</reference>
<evidence type="ECO:0000256" key="6">
    <source>
        <dbReference type="ARBA" id="ARBA00022792"/>
    </source>
</evidence>
<keyword evidence="4" id="KW-0812">Transmembrane</keyword>
<evidence type="ECO:0000256" key="4">
    <source>
        <dbReference type="ARBA" id="ARBA00022692"/>
    </source>
</evidence>
<evidence type="ECO:0000256" key="2">
    <source>
        <dbReference type="ARBA" id="ARBA00022448"/>
    </source>
</evidence>
<keyword evidence="10" id="KW-0472">Membrane</keyword>
<evidence type="ECO:0000256" key="11">
    <source>
        <dbReference type="ARBA" id="ARBA00034713"/>
    </source>
</evidence>
<dbReference type="Proteomes" id="UP000823872">
    <property type="component" value="Chromosome E3"/>
</dbReference>
<evidence type="ECO:0000313" key="13">
    <source>
        <dbReference type="Ensembl" id="ENSFCTP00005008422.1"/>
    </source>
</evidence>
<keyword evidence="9" id="KW-0496">Mitochondrion</keyword>
<accession>A0ABI7WFR1</accession>
<evidence type="ECO:0000256" key="12">
    <source>
        <dbReference type="SAM" id="MobiDB-lite"/>
    </source>
</evidence>
<keyword evidence="5" id="KW-0732">Signal</keyword>
<keyword evidence="6" id="KW-0999">Mitochondrion inner membrane</keyword>
<evidence type="ECO:0000256" key="7">
    <source>
        <dbReference type="ARBA" id="ARBA00022982"/>
    </source>
</evidence>
<evidence type="ECO:0000256" key="10">
    <source>
        <dbReference type="ARBA" id="ARBA00023136"/>
    </source>
</evidence>